<dbReference type="Proteomes" id="UP000772181">
    <property type="component" value="Unassembled WGS sequence"/>
</dbReference>
<reference evidence="1" key="1">
    <citation type="submission" date="2020-07" db="EMBL/GenBank/DDBJ databases">
        <title>Huge and variable diversity of episymbiotic CPR bacteria and DPANN archaea in groundwater ecosystems.</title>
        <authorList>
            <person name="He C.Y."/>
            <person name="Keren R."/>
            <person name="Whittaker M."/>
            <person name="Farag I.F."/>
            <person name="Doudna J."/>
            <person name="Cate J.H.D."/>
            <person name="Banfield J.F."/>
        </authorList>
    </citation>
    <scope>NUCLEOTIDE SEQUENCE</scope>
    <source>
        <strain evidence="1">NC_groundwater_1482_Ag_S-0.65um_47_24</strain>
    </source>
</reference>
<sequence length="333" mass="36891">GIIPPDHRNATIWNIAVNGVMAGCRPEYMPVLVALIEAMADPSYGVEHSGNTPGAETLIIINGPIIKALGFNYEQGVMRDGFQANTSIGRFWRLYLRNVAGFLPHKTDKGTFGNTWRVVLAENEDTLARIGWEPLSADMGFKAGDNTVTISRYTGGGVIASVFGSTAQQILPYLADAVLKQIGWELVFTVGLAMGTQRPLLILTPILAETLSKSGYFKKDVKQYLFDHARLPAWKFEQYIGKWTNFMPGNRSLCDLVNFGKAPKIFCESTNPERLVPIVCSPDDFMIAVSGDPLRTNAYTFAHNGMLGFPTCQKIHLPENWQQCLGETREREK</sequence>
<feature type="non-terminal residue" evidence="1">
    <location>
        <position position="1"/>
    </location>
</feature>
<gene>
    <name evidence="1" type="ORF">HY730_08230</name>
</gene>
<name>A0A933GLZ1_UNCTE</name>
<dbReference type="EMBL" id="JACQWF010000363">
    <property type="protein sequence ID" value="MBI4596346.1"/>
    <property type="molecule type" value="Genomic_DNA"/>
</dbReference>
<evidence type="ECO:0000313" key="2">
    <source>
        <dbReference type="Proteomes" id="UP000772181"/>
    </source>
</evidence>
<proteinExistence type="predicted"/>
<comment type="caution">
    <text evidence="1">The sequence shown here is derived from an EMBL/GenBank/DDBJ whole genome shotgun (WGS) entry which is preliminary data.</text>
</comment>
<evidence type="ECO:0000313" key="1">
    <source>
        <dbReference type="EMBL" id="MBI4596346.1"/>
    </source>
</evidence>
<organism evidence="1 2">
    <name type="scientific">Tectimicrobiota bacterium</name>
    <dbReference type="NCBI Taxonomy" id="2528274"/>
    <lineage>
        <taxon>Bacteria</taxon>
        <taxon>Pseudomonadati</taxon>
        <taxon>Nitrospinota/Tectimicrobiota group</taxon>
        <taxon>Candidatus Tectimicrobiota</taxon>
    </lineage>
</organism>
<accession>A0A933GLZ1</accession>
<protein>
    <submittedName>
        <fullName evidence="1">Uncharacterized protein</fullName>
    </submittedName>
</protein>
<dbReference type="AlphaFoldDB" id="A0A933GLZ1"/>